<name>A0A504YY29_FASGI</name>
<organism evidence="1 2">
    <name type="scientific">Fasciola gigantica</name>
    <name type="common">Giant liver fluke</name>
    <dbReference type="NCBI Taxonomy" id="46835"/>
    <lineage>
        <taxon>Eukaryota</taxon>
        <taxon>Metazoa</taxon>
        <taxon>Spiralia</taxon>
        <taxon>Lophotrochozoa</taxon>
        <taxon>Platyhelminthes</taxon>
        <taxon>Trematoda</taxon>
        <taxon>Digenea</taxon>
        <taxon>Plagiorchiida</taxon>
        <taxon>Echinostomata</taxon>
        <taxon>Echinostomatoidea</taxon>
        <taxon>Fasciolidae</taxon>
        <taxon>Fasciola</taxon>
    </lineage>
</organism>
<comment type="caution">
    <text evidence="1">The sequence shown here is derived from an EMBL/GenBank/DDBJ whole genome shotgun (WGS) entry which is preliminary data.</text>
</comment>
<evidence type="ECO:0000313" key="2">
    <source>
        <dbReference type="Proteomes" id="UP000316759"/>
    </source>
</evidence>
<dbReference type="Proteomes" id="UP000316759">
    <property type="component" value="Unassembled WGS sequence"/>
</dbReference>
<gene>
    <name evidence="1" type="ORF">FGIG_08548</name>
</gene>
<dbReference type="AlphaFoldDB" id="A0A504YY29"/>
<protein>
    <submittedName>
        <fullName evidence="1">Uncharacterized protein</fullName>
    </submittedName>
</protein>
<sequence>MRISRQFTKNCGVGPGVHGSTPTPGQETFLTRPAYKLERVVCHLLGESTTATRIYEELALWPQPTLKAALELAAKLEALSLVPGISGCSMNRPLNDDPLQQHYQPLFGRNFGRYRRSTGW</sequence>
<evidence type="ECO:0000313" key="1">
    <source>
        <dbReference type="EMBL" id="TPP64921.1"/>
    </source>
</evidence>
<reference evidence="1 2" key="1">
    <citation type="submission" date="2019-04" db="EMBL/GenBank/DDBJ databases">
        <title>Annotation for the trematode Fasciola gigantica.</title>
        <authorList>
            <person name="Choi Y.-J."/>
        </authorList>
    </citation>
    <scope>NUCLEOTIDE SEQUENCE [LARGE SCALE GENOMIC DNA]</scope>
    <source>
        <strain evidence="1">Uganda_cow_1</strain>
    </source>
</reference>
<dbReference type="EMBL" id="SUNJ01003876">
    <property type="protein sequence ID" value="TPP64921.1"/>
    <property type="molecule type" value="Genomic_DNA"/>
</dbReference>
<proteinExistence type="predicted"/>
<accession>A0A504YY29</accession>
<keyword evidence="2" id="KW-1185">Reference proteome</keyword>